<dbReference type="InterPro" id="IPR011010">
    <property type="entry name" value="DNA_brk_join_enz"/>
</dbReference>
<accession>K6E7K1</accession>
<gene>
    <name evidence="3" type="ORF">BABA_10501</name>
</gene>
<dbReference type="SUPFAM" id="SSF56349">
    <property type="entry name" value="DNA breaking-rejoining enzymes"/>
    <property type="match status" value="1"/>
</dbReference>
<dbReference type="eggNOG" id="COG0582">
    <property type="taxonomic scope" value="Bacteria"/>
</dbReference>
<keyword evidence="4" id="KW-1185">Reference proteome</keyword>
<dbReference type="PROSITE" id="PS51898">
    <property type="entry name" value="TYR_RECOMBINASE"/>
    <property type="match status" value="1"/>
</dbReference>
<dbReference type="Gene3D" id="1.10.443.10">
    <property type="entry name" value="Intergrase catalytic core"/>
    <property type="match status" value="1"/>
</dbReference>
<dbReference type="OrthoDB" id="9803188at2"/>
<evidence type="ECO:0000259" key="2">
    <source>
        <dbReference type="PROSITE" id="PS51898"/>
    </source>
</evidence>
<dbReference type="InterPro" id="IPR002104">
    <property type="entry name" value="Integrase_catalytic"/>
</dbReference>
<protein>
    <submittedName>
        <fullName evidence="3">Phage integrase</fullName>
    </submittedName>
</protein>
<sequence>MQTWDNEQVKTFLDVSKDSIYFPIYLTAINTGMRRGEVLGLRWQDIDFENNIIYVRQSLQEVRKEGLTFKEPKSGKSRSITITSSLTKEFKKFISNN</sequence>
<dbReference type="GO" id="GO:0006310">
    <property type="term" value="P:DNA recombination"/>
    <property type="evidence" value="ECO:0007669"/>
    <property type="project" value="UniProtKB-KW"/>
</dbReference>
<comment type="caution">
    <text evidence="3">The sequence shown here is derived from an EMBL/GenBank/DDBJ whole genome shotgun (WGS) entry which is preliminary data.</text>
</comment>
<feature type="domain" description="Tyr recombinase" evidence="2">
    <location>
        <begin position="1"/>
        <end position="97"/>
    </location>
</feature>
<evidence type="ECO:0000313" key="4">
    <source>
        <dbReference type="Proteomes" id="UP000006316"/>
    </source>
</evidence>
<name>K6E7K1_9BACI</name>
<evidence type="ECO:0000313" key="3">
    <source>
        <dbReference type="EMBL" id="EKN69286.1"/>
    </source>
</evidence>
<dbReference type="CDD" id="cd01189">
    <property type="entry name" value="INT_ICEBs1_C_like"/>
    <property type="match status" value="1"/>
</dbReference>
<dbReference type="Pfam" id="PF00589">
    <property type="entry name" value="Phage_integrase"/>
    <property type="match status" value="1"/>
</dbReference>
<proteinExistence type="predicted"/>
<dbReference type="GO" id="GO:0015074">
    <property type="term" value="P:DNA integration"/>
    <property type="evidence" value="ECO:0007669"/>
    <property type="project" value="InterPro"/>
</dbReference>
<dbReference type="AlphaFoldDB" id="K6E7K1"/>
<dbReference type="Proteomes" id="UP000006316">
    <property type="component" value="Unassembled WGS sequence"/>
</dbReference>
<keyword evidence="1" id="KW-0233">DNA recombination</keyword>
<organism evidence="3 4">
    <name type="scientific">Neobacillus bataviensis LMG 21833</name>
    <dbReference type="NCBI Taxonomy" id="1117379"/>
    <lineage>
        <taxon>Bacteria</taxon>
        <taxon>Bacillati</taxon>
        <taxon>Bacillota</taxon>
        <taxon>Bacilli</taxon>
        <taxon>Bacillales</taxon>
        <taxon>Bacillaceae</taxon>
        <taxon>Neobacillus</taxon>
    </lineage>
</organism>
<dbReference type="EMBL" id="AJLS01000057">
    <property type="protein sequence ID" value="EKN69286.1"/>
    <property type="molecule type" value="Genomic_DNA"/>
</dbReference>
<reference evidence="3 4" key="1">
    <citation type="journal article" date="2012" name="Front. Microbiol.">
        <title>Redundancy and modularity in membrane-associated dissimilatory nitrate reduction in Bacillus.</title>
        <authorList>
            <person name="Heylen K."/>
            <person name="Keltjens J."/>
        </authorList>
    </citation>
    <scope>NUCLEOTIDE SEQUENCE [LARGE SCALE GENOMIC DNA]</scope>
    <source>
        <strain evidence="4">LMG 21833T</strain>
    </source>
</reference>
<dbReference type="STRING" id="1117379.BABA_10501"/>
<dbReference type="RefSeq" id="WP_007085117.1">
    <property type="nucleotide sequence ID" value="NZ_AJLS01000057.1"/>
</dbReference>
<dbReference type="InterPro" id="IPR013762">
    <property type="entry name" value="Integrase-like_cat_sf"/>
</dbReference>
<dbReference type="GO" id="GO:0003677">
    <property type="term" value="F:DNA binding"/>
    <property type="evidence" value="ECO:0007669"/>
    <property type="project" value="InterPro"/>
</dbReference>
<evidence type="ECO:0000256" key="1">
    <source>
        <dbReference type="ARBA" id="ARBA00023172"/>
    </source>
</evidence>